<keyword evidence="2" id="KW-1185">Reference proteome</keyword>
<proteinExistence type="predicted"/>
<protein>
    <submittedName>
        <fullName evidence="1">Uncharacterized protein</fullName>
    </submittedName>
</protein>
<accession>A0A4Y2A6U1</accession>
<name>A0A4Y2A6U1_ARAVE</name>
<sequence>MRTSHRATAILKPVVTPPEIAGFSTSDFHYQAFRMSRYYDFPNSFSRRRRDFATAYHGQSGQESLPVETLFLLQFFLQLGQVYSISN</sequence>
<organism evidence="1 2">
    <name type="scientific">Araneus ventricosus</name>
    <name type="common">Orbweaver spider</name>
    <name type="synonym">Epeira ventricosa</name>
    <dbReference type="NCBI Taxonomy" id="182803"/>
    <lineage>
        <taxon>Eukaryota</taxon>
        <taxon>Metazoa</taxon>
        <taxon>Ecdysozoa</taxon>
        <taxon>Arthropoda</taxon>
        <taxon>Chelicerata</taxon>
        <taxon>Arachnida</taxon>
        <taxon>Araneae</taxon>
        <taxon>Araneomorphae</taxon>
        <taxon>Entelegynae</taxon>
        <taxon>Araneoidea</taxon>
        <taxon>Araneidae</taxon>
        <taxon>Araneus</taxon>
    </lineage>
</organism>
<dbReference type="AlphaFoldDB" id="A0A4Y2A6U1"/>
<comment type="caution">
    <text evidence="1">The sequence shown here is derived from an EMBL/GenBank/DDBJ whole genome shotgun (WGS) entry which is preliminary data.</text>
</comment>
<evidence type="ECO:0000313" key="2">
    <source>
        <dbReference type="Proteomes" id="UP000499080"/>
    </source>
</evidence>
<evidence type="ECO:0000313" key="1">
    <source>
        <dbReference type="EMBL" id="GBL74644.1"/>
    </source>
</evidence>
<dbReference type="Proteomes" id="UP000499080">
    <property type="component" value="Unassembled WGS sequence"/>
</dbReference>
<dbReference type="EMBL" id="BGPR01079464">
    <property type="protein sequence ID" value="GBL74644.1"/>
    <property type="molecule type" value="Genomic_DNA"/>
</dbReference>
<reference evidence="1 2" key="1">
    <citation type="journal article" date="2019" name="Sci. Rep.">
        <title>Orb-weaving spider Araneus ventricosus genome elucidates the spidroin gene catalogue.</title>
        <authorList>
            <person name="Kono N."/>
            <person name="Nakamura H."/>
            <person name="Ohtoshi R."/>
            <person name="Moran D.A.P."/>
            <person name="Shinohara A."/>
            <person name="Yoshida Y."/>
            <person name="Fujiwara M."/>
            <person name="Mori M."/>
            <person name="Tomita M."/>
            <person name="Arakawa K."/>
        </authorList>
    </citation>
    <scope>NUCLEOTIDE SEQUENCE [LARGE SCALE GENOMIC DNA]</scope>
</reference>
<gene>
    <name evidence="1" type="ORF">AVEN_23840_1</name>
</gene>